<dbReference type="EnsemblPlants" id="OBART05G14580.1">
    <property type="protein sequence ID" value="OBART05G14580.1"/>
    <property type="gene ID" value="OBART05G14580"/>
</dbReference>
<dbReference type="AlphaFoldDB" id="A0A0D3G713"/>
<reference evidence="2" key="1">
    <citation type="journal article" date="2009" name="Rice">
        <title>De Novo Next Generation Sequencing of Plant Genomes.</title>
        <authorList>
            <person name="Rounsley S."/>
            <person name="Marri P.R."/>
            <person name="Yu Y."/>
            <person name="He R."/>
            <person name="Sisneros N."/>
            <person name="Goicoechea J.L."/>
            <person name="Lee S.J."/>
            <person name="Angelova A."/>
            <person name="Kudrna D."/>
            <person name="Luo M."/>
            <person name="Affourtit J."/>
            <person name="Desany B."/>
            <person name="Knight J."/>
            <person name="Niazi F."/>
            <person name="Egholm M."/>
            <person name="Wing R.A."/>
        </authorList>
    </citation>
    <scope>NUCLEOTIDE SEQUENCE [LARGE SCALE GENOMIC DNA]</scope>
    <source>
        <strain evidence="2">cv. IRGC 105608</strain>
    </source>
</reference>
<evidence type="ECO:0000256" key="1">
    <source>
        <dbReference type="SAM" id="MobiDB-lite"/>
    </source>
</evidence>
<feature type="compositionally biased region" description="Pro residues" evidence="1">
    <location>
        <begin position="151"/>
        <end position="162"/>
    </location>
</feature>
<evidence type="ECO:0000313" key="3">
    <source>
        <dbReference type="Proteomes" id="UP000026960"/>
    </source>
</evidence>
<keyword evidence="3" id="KW-1185">Reference proteome</keyword>
<proteinExistence type="predicted"/>
<dbReference type="Gramene" id="OBART05G14580.1">
    <property type="protein sequence ID" value="OBART05G14580.1"/>
    <property type="gene ID" value="OBART05G14580"/>
</dbReference>
<evidence type="ECO:0000313" key="2">
    <source>
        <dbReference type="EnsemblPlants" id="OBART05G14580.1"/>
    </source>
</evidence>
<feature type="compositionally biased region" description="Acidic residues" evidence="1">
    <location>
        <begin position="164"/>
        <end position="178"/>
    </location>
</feature>
<dbReference type="Proteomes" id="UP000026960">
    <property type="component" value="Chromosome 5"/>
</dbReference>
<dbReference type="PaxDb" id="65489-OBART05G14580.1"/>
<feature type="compositionally biased region" description="Basic and acidic residues" evidence="1">
    <location>
        <begin position="179"/>
        <end position="195"/>
    </location>
</feature>
<feature type="region of interest" description="Disordered" evidence="1">
    <location>
        <begin position="125"/>
        <end position="200"/>
    </location>
</feature>
<accession>A0A0D3G713</accession>
<organism evidence="2">
    <name type="scientific">Oryza barthii</name>
    <dbReference type="NCBI Taxonomy" id="65489"/>
    <lineage>
        <taxon>Eukaryota</taxon>
        <taxon>Viridiplantae</taxon>
        <taxon>Streptophyta</taxon>
        <taxon>Embryophyta</taxon>
        <taxon>Tracheophyta</taxon>
        <taxon>Spermatophyta</taxon>
        <taxon>Magnoliopsida</taxon>
        <taxon>Liliopsida</taxon>
        <taxon>Poales</taxon>
        <taxon>Poaceae</taxon>
        <taxon>BOP clade</taxon>
        <taxon>Oryzoideae</taxon>
        <taxon>Oryzeae</taxon>
        <taxon>Oryzinae</taxon>
        <taxon>Oryza</taxon>
    </lineage>
</organism>
<protein>
    <submittedName>
        <fullName evidence="2">Uncharacterized protein</fullName>
    </submittedName>
</protein>
<sequence length="221" mass="24214">MTVDLLCAYVMLGRYTKISAKRHVINPLFLDIHCWSLGSSPTAEAKCDSPAVLVVAYAMLFLVMQQRCRSCFLQLQKSTIRPFRPAYLAGDGCCRRLLLRAEQPEHGGDHVSGGERQLLLQHQHLREQQRAGGDQLGAGQEQGGHERPRSSHPPPASSPPMPDQAEEEDGSGDGDDDSNGGHEELPVICRNDPHRHSGSAAVSSALYVDVLIDLILWGRGF</sequence>
<reference evidence="2" key="2">
    <citation type="submission" date="2015-03" db="UniProtKB">
        <authorList>
            <consortium name="EnsemblPlants"/>
        </authorList>
    </citation>
    <scope>IDENTIFICATION</scope>
</reference>
<name>A0A0D3G713_9ORYZ</name>
<dbReference type="HOGENOM" id="CLU_1252323_0_0_1"/>